<dbReference type="SUPFAM" id="SSF50129">
    <property type="entry name" value="GroES-like"/>
    <property type="match status" value="1"/>
</dbReference>
<dbReference type="Gene3D" id="3.90.180.10">
    <property type="entry name" value="Medium-chain alcohol dehydrogenases, catalytic domain"/>
    <property type="match status" value="1"/>
</dbReference>
<comment type="similarity">
    <text evidence="2">Belongs to the zinc-containing alcohol dehydrogenase family.</text>
</comment>
<dbReference type="Proteomes" id="UP000318801">
    <property type="component" value="Unassembled WGS sequence"/>
</dbReference>
<dbReference type="RefSeq" id="WP_141150614.1">
    <property type="nucleotide sequence ID" value="NZ_VHLG01000015.1"/>
</dbReference>
<dbReference type="GO" id="GO:0016491">
    <property type="term" value="F:oxidoreductase activity"/>
    <property type="evidence" value="ECO:0007669"/>
    <property type="project" value="UniProtKB-KW"/>
</dbReference>
<protein>
    <submittedName>
        <fullName evidence="6">Zinc-binding alcohol dehydrogenase</fullName>
    </submittedName>
</protein>
<keyword evidence="7" id="KW-1185">Reference proteome</keyword>
<dbReference type="EMBL" id="VHLG01000015">
    <property type="protein sequence ID" value="TPW27805.1"/>
    <property type="molecule type" value="Genomic_DNA"/>
</dbReference>
<dbReference type="InterPro" id="IPR036291">
    <property type="entry name" value="NAD(P)-bd_dom_sf"/>
</dbReference>
<keyword evidence="3" id="KW-0479">Metal-binding</keyword>
<dbReference type="PANTHER" id="PTHR43350">
    <property type="entry name" value="NAD-DEPENDENT ALCOHOL DEHYDROGENASE"/>
    <property type="match status" value="1"/>
</dbReference>
<evidence type="ECO:0000256" key="5">
    <source>
        <dbReference type="ARBA" id="ARBA00023002"/>
    </source>
</evidence>
<proteinExistence type="inferred from homology"/>
<comment type="cofactor">
    <cofactor evidence="1">
        <name>Zn(2+)</name>
        <dbReference type="ChEBI" id="CHEBI:29105"/>
    </cofactor>
</comment>
<gene>
    <name evidence="6" type="ORF">FJU08_18920</name>
</gene>
<dbReference type="CDD" id="cd08255">
    <property type="entry name" value="2-desacetyl-2-hydroxyethyl_bacteriochlorophyllide_like"/>
    <property type="match status" value="1"/>
</dbReference>
<dbReference type="Gene3D" id="3.40.50.720">
    <property type="entry name" value="NAD(P)-binding Rossmann-like Domain"/>
    <property type="match status" value="1"/>
</dbReference>
<name>A0A506U465_9HYPH</name>
<keyword evidence="4" id="KW-0862">Zinc</keyword>
<dbReference type="AlphaFoldDB" id="A0A506U465"/>
<evidence type="ECO:0000256" key="4">
    <source>
        <dbReference type="ARBA" id="ARBA00022833"/>
    </source>
</evidence>
<evidence type="ECO:0000313" key="7">
    <source>
        <dbReference type="Proteomes" id="UP000318801"/>
    </source>
</evidence>
<evidence type="ECO:0000256" key="2">
    <source>
        <dbReference type="ARBA" id="ARBA00008072"/>
    </source>
</evidence>
<dbReference type="InterPro" id="IPR011032">
    <property type="entry name" value="GroES-like_sf"/>
</dbReference>
<evidence type="ECO:0000313" key="6">
    <source>
        <dbReference type="EMBL" id="TPW27805.1"/>
    </source>
</evidence>
<dbReference type="SUPFAM" id="SSF51735">
    <property type="entry name" value="NAD(P)-binding Rossmann-fold domains"/>
    <property type="match status" value="1"/>
</dbReference>
<evidence type="ECO:0000256" key="1">
    <source>
        <dbReference type="ARBA" id="ARBA00001947"/>
    </source>
</evidence>
<comment type="caution">
    <text evidence="6">The sequence shown here is derived from an EMBL/GenBank/DDBJ whole genome shotgun (WGS) entry which is preliminary data.</text>
</comment>
<sequence length="330" mass="34749">MNISQHGHVGGGVARALWFVSAGAAEIRSEGLPLTDTDSALVRMCYSGISRGTEALVFQGRVPESERERMRGPNMAGMFSFPVKYGYCAVGRVEKGPEALLGRMVFCLHPHQDRFVVPAAMLAPLPDNISPARAVLAANMETALNIIWDAAVQPGDQVVVYGAGVVGALVAFLANAIPGTDVLLVDANPARAALAKTLGIAFGDGNMADGFDVAINASGSGEALGDAMKHAGQEARIVEASWHGDRNVSLPLGGPFHARRLSLISSQVGAVPAGRRARWPFSRRMAKALALLADDRLDALISGETDFPALASRYAAILADPATLCHRIVY</sequence>
<dbReference type="OrthoDB" id="9781588at2"/>
<dbReference type="GO" id="GO:0046872">
    <property type="term" value="F:metal ion binding"/>
    <property type="evidence" value="ECO:0007669"/>
    <property type="project" value="UniProtKB-KW"/>
</dbReference>
<dbReference type="PANTHER" id="PTHR43350:SF19">
    <property type="entry name" value="D-GULOSIDE 3-DEHYDROGENASE"/>
    <property type="match status" value="1"/>
</dbReference>
<keyword evidence="5" id="KW-0560">Oxidoreductase</keyword>
<reference evidence="6 7" key="1">
    <citation type="submission" date="2019-06" db="EMBL/GenBank/DDBJ databases">
        <authorList>
            <person name="Li M."/>
        </authorList>
    </citation>
    <scope>NUCLEOTIDE SEQUENCE [LARGE SCALE GENOMIC DNA]</scope>
    <source>
        <strain evidence="6 7">BGMRC2036</strain>
    </source>
</reference>
<evidence type="ECO:0000256" key="3">
    <source>
        <dbReference type="ARBA" id="ARBA00022723"/>
    </source>
</evidence>
<accession>A0A506U465</accession>
<organism evidence="6 7">
    <name type="scientific">Martelella alba</name>
    <dbReference type="NCBI Taxonomy" id="2590451"/>
    <lineage>
        <taxon>Bacteria</taxon>
        <taxon>Pseudomonadati</taxon>
        <taxon>Pseudomonadota</taxon>
        <taxon>Alphaproteobacteria</taxon>
        <taxon>Hyphomicrobiales</taxon>
        <taxon>Aurantimonadaceae</taxon>
        <taxon>Martelella</taxon>
    </lineage>
</organism>